<evidence type="ECO:0000256" key="6">
    <source>
        <dbReference type="ARBA" id="ARBA00022695"/>
    </source>
</evidence>
<gene>
    <name evidence="13" type="ORF">LCGC14_1309410</name>
</gene>
<dbReference type="PANTHER" id="PTHR46382">
    <property type="entry name" value="PHOSPHATIDATE CYTIDYLYLTRANSFERASE"/>
    <property type="match status" value="1"/>
</dbReference>
<evidence type="ECO:0000256" key="9">
    <source>
        <dbReference type="ARBA" id="ARBA00023136"/>
    </source>
</evidence>
<proteinExistence type="predicted"/>
<comment type="subcellular location">
    <subcellularLocation>
        <location evidence="1">Cell membrane</location>
        <topology evidence="1">Multi-pass membrane protein</topology>
    </subcellularLocation>
</comment>
<keyword evidence="6" id="KW-0548">Nucleotidyltransferase</keyword>
<evidence type="ECO:0000256" key="12">
    <source>
        <dbReference type="SAM" id="Phobius"/>
    </source>
</evidence>
<dbReference type="Pfam" id="PF01148">
    <property type="entry name" value="CTP_transf_1"/>
    <property type="match status" value="1"/>
</dbReference>
<feature type="transmembrane region" description="Helical" evidence="12">
    <location>
        <begin position="54"/>
        <end position="69"/>
    </location>
</feature>
<evidence type="ECO:0000256" key="7">
    <source>
        <dbReference type="ARBA" id="ARBA00022989"/>
    </source>
</evidence>
<sequence length="241" mass="25670">MKGNTTRVMTALVLLPLFVAAVVALPPVYFVALLALAAAGALAEFYLMYKVPKVLMATGLVLSFALIWARHEGYFFETLAASVMLISTIRIFTGGGPRGALKEAGPVVFGLLYIPVLMSFQLPLREAGWEFIIFLYATIWCSDAAAYYVGSSIGKHKLCESISPNKTWEGAAGSILGGALSAVAAKFLILKALPLDKAVIIGLVIGVVAIFGDLVESLFKRDACVKDSSRCLPGHGGMLEH</sequence>
<keyword evidence="5 12" id="KW-0812">Transmembrane</keyword>
<organism evidence="13">
    <name type="scientific">marine sediment metagenome</name>
    <dbReference type="NCBI Taxonomy" id="412755"/>
    <lineage>
        <taxon>unclassified sequences</taxon>
        <taxon>metagenomes</taxon>
        <taxon>ecological metagenomes</taxon>
    </lineage>
</organism>
<keyword evidence="10" id="KW-0594">Phospholipid biosynthesis</keyword>
<dbReference type="GO" id="GO:0016024">
    <property type="term" value="P:CDP-diacylglycerol biosynthetic process"/>
    <property type="evidence" value="ECO:0007669"/>
    <property type="project" value="TreeGrafter"/>
</dbReference>
<protein>
    <recommendedName>
        <fullName evidence="14">Phosphatidate cytidylyltransferase</fullName>
    </recommendedName>
</protein>
<feature type="non-terminal residue" evidence="13">
    <location>
        <position position="241"/>
    </location>
</feature>
<keyword evidence="11" id="KW-1208">Phospholipid metabolism</keyword>
<evidence type="ECO:0000256" key="3">
    <source>
        <dbReference type="ARBA" id="ARBA00022516"/>
    </source>
</evidence>
<comment type="caution">
    <text evidence="13">The sequence shown here is derived from an EMBL/GenBank/DDBJ whole genome shotgun (WGS) entry which is preliminary data.</text>
</comment>
<evidence type="ECO:0000256" key="10">
    <source>
        <dbReference type="ARBA" id="ARBA00023209"/>
    </source>
</evidence>
<evidence type="ECO:0000256" key="1">
    <source>
        <dbReference type="ARBA" id="ARBA00004651"/>
    </source>
</evidence>
<keyword evidence="7 12" id="KW-1133">Transmembrane helix</keyword>
<dbReference type="EMBL" id="LAZR01007713">
    <property type="protein sequence ID" value="KKM83444.1"/>
    <property type="molecule type" value="Genomic_DNA"/>
</dbReference>
<name>A0A0F9KMW3_9ZZZZ</name>
<evidence type="ECO:0000256" key="2">
    <source>
        <dbReference type="ARBA" id="ARBA00022475"/>
    </source>
</evidence>
<feature type="transmembrane region" description="Helical" evidence="12">
    <location>
        <begin position="171"/>
        <end position="193"/>
    </location>
</feature>
<evidence type="ECO:0000256" key="4">
    <source>
        <dbReference type="ARBA" id="ARBA00022679"/>
    </source>
</evidence>
<evidence type="ECO:0000256" key="11">
    <source>
        <dbReference type="ARBA" id="ARBA00023264"/>
    </source>
</evidence>
<accession>A0A0F9KMW3</accession>
<evidence type="ECO:0000256" key="8">
    <source>
        <dbReference type="ARBA" id="ARBA00023098"/>
    </source>
</evidence>
<keyword evidence="3" id="KW-0444">Lipid biosynthesis</keyword>
<feature type="transmembrane region" description="Helical" evidence="12">
    <location>
        <begin position="104"/>
        <end position="122"/>
    </location>
</feature>
<dbReference type="GO" id="GO:0004605">
    <property type="term" value="F:phosphatidate cytidylyltransferase activity"/>
    <property type="evidence" value="ECO:0007669"/>
    <property type="project" value="TreeGrafter"/>
</dbReference>
<keyword evidence="9 12" id="KW-0472">Membrane</keyword>
<evidence type="ECO:0000313" key="13">
    <source>
        <dbReference type="EMBL" id="KKM83444.1"/>
    </source>
</evidence>
<reference evidence="13" key="1">
    <citation type="journal article" date="2015" name="Nature">
        <title>Complex archaea that bridge the gap between prokaryotes and eukaryotes.</title>
        <authorList>
            <person name="Spang A."/>
            <person name="Saw J.H."/>
            <person name="Jorgensen S.L."/>
            <person name="Zaremba-Niedzwiedzka K."/>
            <person name="Martijn J."/>
            <person name="Lind A.E."/>
            <person name="van Eijk R."/>
            <person name="Schleper C."/>
            <person name="Guy L."/>
            <person name="Ettema T.J."/>
        </authorList>
    </citation>
    <scope>NUCLEOTIDE SEQUENCE</scope>
</reference>
<dbReference type="GO" id="GO:0005886">
    <property type="term" value="C:plasma membrane"/>
    <property type="evidence" value="ECO:0007669"/>
    <property type="project" value="UniProtKB-SubCell"/>
</dbReference>
<evidence type="ECO:0008006" key="14">
    <source>
        <dbReference type="Google" id="ProtNLM"/>
    </source>
</evidence>
<dbReference type="AlphaFoldDB" id="A0A0F9KMW3"/>
<feature type="transmembrane region" description="Helical" evidence="12">
    <location>
        <begin position="75"/>
        <end position="92"/>
    </location>
</feature>
<feature type="transmembrane region" description="Helical" evidence="12">
    <location>
        <begin position="199"/>
        <end position="219"/>
    </location>
</feature>
<evidence type="ECO:0000256" key="5">
    <source>
        <dbReference type="ARBA" id="ARBA00022692"/>
    </source>
</evidence>
<keyword evidence="8" id="KW-0443">Lipid metabolism</keyword>
<dbReference type="PANTHER" id="PTHR46382:SF1">
    <property type="entry name" value="PHOSPHATIDATE CYTIDYLYLTRANSFERASE"/>
    <property type="match status" value="1"/>
</dbReference>
<keyword evidence="2" id="KW-1003">Cell membrane</keyword>
<keyword evidence="4" id="KW-0808">Transferase</keyword>
<feature type="transmembrane region" description="Helical" evidence="12">
    <location>
        <begin position="128"/>
        <end position="150"/>
    </location>
</feature>